<accession>A0ABQ9ZXC8</accession>
<name>A0ABQ9ZXC8_9CRUS</name>
<gene>
    <name evidence="1" type="ORF">OUZ56_032148</name>
</gene>
<dbReference type="Proteomes" id="UP001234178">
    <property type="component" value="Unassembled WGS sequence"/>
</dbReference>
<protein>
    <submittedName>
        <fullName evidence="1">Uncharacterized protein</fullName>
    </submittedName>
</protein>
<evidence type="ECO:0000313" key="1">
    <source>
        <dbReference type="EMBL" id="KAK4017199.1"/>
    </source>
</evidence>
<reference evidence="1 2" key="1">
    <citation type="journal article" date="2023" name="Nucleic Acids Res.">
        <title>The hologenome of Daphnia magna reveals possible DNA methylation and microbiome-mediated evolution of the host genome.</title>
        <authorList>
            <person name="Chaturvedi A."/>
            <person name="Li X."/>
            <person name="Dhandapani V."/>
            <person name="Marshall H."/>
            <person name="Kissane S."/>
            <person name="Cuenca-Cambronero M."/>
            <person name="Asole G."/>
            <person name="Calvet F."/>
            <person name="Ruiz-Romero M."/>
            <person name="Marangio P."/>
            <person name="Guigo R."/>
            <person name="Rago D."/>
            <person name="Mirbahai L."/>
            <person name="Eastwood N."/>
            <person name="Colbourne J.K."/>
            <person name="Zhou J."/>
            <person name="Mallon E."/>
            <person name="Orsini L."/>
        </authorList>
    </citation>
    <scope>NUCLEOTIDE SEQUENCE [LARGE SCALE GENOMIC DNA]</scope>
    <source>
        <strain evidence="1">LRV0_1</strain>
    </source>
</reference>
<keyword evidence="2" id="KW-1185">Reference proteome</keyword>
<sequence>MDNVNVFHLVVAPNWEKDLSKMATSNHSLELIENHRLNQTCGYLWIPKTWLCLKKKQTGAALMLPITSARISPLGKAEKP</sequence>
<dbReference type="EMBL" id="JAOYFB010000005">
    <property type="protein sequence ID" value="KAK4017199.1"/>
    <property type="molecule type" value="Genomic_DNA"/>
</dbReference>
<organism evidence="1 2">
    <name type="scientific">Daphnia magna</name>
    <dbReference type="NCBI Taxonomy" id="35525"/>
    <lineage>
        <taxon>Eukaryota</taxon>
        <taxon>Metazoa</taxon>
        <taxon>Ecdysozoa</taxon>
        <taxon>Arthropoda</taxon>
        <taxon>Crustacea</taxon>
        <taxon>Branchiopoda</taxon>
        <taxon>Diplostraca</taxon>
        <taxon>Cladocera</taxon>
        <taxon>Anomopoda</taxon>
        <taxon>Daphniidae</taxon>
        <taxon>Daphnia</taxon>
    </lineage>
</organism>
<comment type="caution">
    <text evidence="1">The sequence shown here is derived from an EMBL/GenBank/DDBJ whole genome shotgun (WGS) entry which is preliminary data.</text>
</comment>
<proteinExistence type="predicted"/>
<evidence type="ECO:0000313" key="2">
    <source>
        <dbReference type="Proteomes" id="UP001234178"/>
    </source>
</evidence>